<evidence type="ECO:0008006" key="6">
    <source>
        <dbReference type="Google" id="ProtNLM"/>
    </source>
</evidence>
<dbReference type="InterPro" id="IPR002347">
    <property type="entry name" value="SDR_fam"/>
</dbReference>
<evidence type="ECO:0000256" key="1">
    <source>
        <dbReference type="ARBA" id="ARBA00006484"/>
    </source>
</evidence>
<dbReference type="EMBL" id="MCFA01000006">
    <property type="protein sequence ID" value="ORY18575.1"/>
    <property type="molecule type" value="Genomic_DNA"/>
</dbReference>
<dbReference type="Pfam" id="PF00106">
    <property type="entry name" value="adh_short"/>
    <property type="match status" value="1"/>
</dbReference>
<gene>
    <name evidence="4" type="ORF">BCR34DRAFT_473188</name>
</gene>
<evidence type="ECO:0000256" key="2">
    <source>
        <dbReference type="ARBA" id="ARBA00022857"/>
    </source>
</evidence>
<keyword evidence="3" id="KW-0560">Oxidoreductase</keyword>
<keyword evidence="5" id="KW-1185">Reference proteome</keyword>
<comment type="similarity">
    <text evidence="1">Belongs to the short-chain dehydrogenases/reductases (SDR) family.</text>
</comment>
<dbReference type="PANTHER" id="PTHR24320:SF236">
    <property type="entry name" value="SHORT-CHAIN DEHYDROGENASE-RELATED"/>
    <property type="match status" value="1"/>
</dbReference>
<dbReference type="STRING" id="1231657.A0A1Y2A959"/>
<dbReference type="Proteomes" id="UP000193144">
    <property type="component" value="Unassembled WGS sequence"/>
</dbReference>
<dbReference type="PANTHER" id="PTHR24320">
    <property type="entry name" value="RETINOL DEHYDROGENASE"/>
    <property type="match status" value="1"/>
</dbReference>
<dbReference type="Gene3D" id="3.40.50.720">
    <property type="entry name" value="NAD(P)-binding Rossmann-like Domain"/>
    <property type="match status" value="1"/>
</dbReference>
<dbReference type="AlphaFoldDB" id="A0A1Y2A959"/>
<sequence length="327" mass="35908">MPASILDILRQFFWIPPPPLTENNGPNLSGKVCFVTGGYGGCGFELAKLLFQLDATVYIAGRDEQKARDVTQMIEREFPSSKGRLEILILDLSDMSNIKSAAERFMQNEARLDILVNNAGVNSPPEGSKTAQGFDLQLGTNCLGPFLLTTCLLPVMRKAVETAPAGSVRVIWATSVAIEGVPPEGIRFGQDGVPAFGTDKAMNYNMSKAGNLFYGTECARRYGRDGLMSIPVNPGNLKSNITRHFSLMQRAMVRCICYPPKMGAYTYLYAATSTDLGLSNNGTPVIPWGRLGGIRKLDRAVKKEEVGCTGDAEKFWAWSERTIREYR</sequence>
<accession>A0A1Y2A959</accession>
<evidence type="ECO:0000313" key="5">
    <source>
        <dbReference type="Proteomes" id="UP000193144"/>
    </source>
</evidence>
<protein>
    <recommendedName>
        <fullName evidence="6">Short-chain dehydrogenase</fullName>
    </recommendedName>
</protein>
<reference evidence="4 5" key="1">
    <citation type="submission" date="2016-07" db="EMBL/GenBank/DDBJ databases">
        <title>Pervasive Adenine N6-methylation of Active Genes in Fungi.</title>
        <authorList>
            <consortium name="DOE Joint Genome Institute"/>
            <person name="Mondo S.J."/>
            <person name="Dannebaum R.O."/>
            <person name="Kuo R.C."/>
            <person name="Labutti K."/>
            <person name="Haridas S."/>
            <person name="Kuo A."/>
            <person name="Salamov A."/>
            <person name="Ahrendt S.R."/>
            <person name="Lipzen A."/>
            <person name="Sullivan W."/>
            <person name="Andreopoulos W.B."/>
            <person name="Clum A."/>
            <person name="Lindquist E."/>
            <person name="Daum C."/>
            <person name="Ramamoorthy G.K."/>
            <person name="Gryganskyi A."/>
            <person name="Culley D."/>
            <person name="Magnuson J.K."/>
            <person name="James T.Y."/>
            <person name="O'Malley M.A."/>
            <person name="Stajich J.E."/>
            <person name="Spatafora J.W."/>
            <person name="Visel A."/>
            <person name="Grigoriev I.V."/>
        </authorList>
    </citation>
    <scope>NUCLEOTIDE SEQUENCE [LARGE SCALE GENOMIC DNA]</scope>
    <source>
        <strain evidence="4 5">CBS 115471</strain>
    </source>
</reference>
<comment type="caution">
    <text evidence="4">The sequence shown here is derived from an EMBL/GenBank/DDBJ whole genome shotgun (WGS) entry which is preliminary data.</text>
</comment>
<proteinExistence type="inferred from homology"/>
<keyword evidence="2" id="KW-0521">NADP</keyword>
<name>A0A1Y2A959_9PLEO</name>
<dbReference type="OrthoDB" id="191139at2759"/>
<dbReference type="GO" id="GO:0016491">
    <property type="term" value="F:oxidoreductase activity"/>
    <property type="evidence" value="ECO:0007669"/>
    <property type="project" value="UniProtKB-KW"/>
</dbReference>
<organism evidence="4 5">
    <name type="scientific">Clohesyomyces aquaticus</name>
    <dbReference type="NCBI Taxonomy" id="1231657"/>
    <lineage>
        <taxon>Eukaryota</taxon>
        <taxon>Fungi</taxon>
        <taxon>Dikarya</taxon>
        <taxon>Ascomycota</taxon>
        <taxon>Pezizomycotina</taxon>
        <taxon>Dothideomycetes</taxon>
        <taxon>Pleosporomycetidae</taxon>
        <taxon>Pleosporales</taxon>
        <taxon>Lindgomycetaceae</taxon>
        <taxon>Clohesyomyces</taxon>
    </lineage>
</organism>
<dbReference type="PRINTS" id="PR00081">
    <property type="entry name" value="GDHRDH"/>
</dbReference>
<dbReference type="SUPFAM" id="SSF51735">
    <property type="entry name" value="NAD(P)-binding Rossmann-fold domains"/>
    <property type="match status" value="1"/>
</dbReference>
<evidence type="ECO:0000256" key="3">
    <source>
        <dbReference type="ARBA" id="ARBA00023002"/>
    </source>
</evidence>
<dbReference type="InterPro" id="IPR036291">
    <property type="entry name" value="NAD(P)-bd_dom_sf"/>
</dbReference>
<evidence type="ECO:0000313" key="4">
    <source>
        <dbReference type="EMBL" id="ORY18575.1"/>
    </source>
</evidence>